<dbReference type="AlphaFoldDB" id="D6RMF4"/>
<dbReference type="HOGENOM" id="CLU_1731373_0_0_1"/>
<name>D6RMF4_COPC7</name>
<keyword evidence="2" id="KW-1185">Reference proteome</keyword>
<dbReference type="EMBL" id="AACS02000005">
    <property type="protein sequence ID" value="EFI27622.1"/>
    <property type="molecule type" value="Genomic_DNA"/>
</dbReference>
<dbReference type="Gene3D" id="1.25.40.20">
    <property type="entry name" value="Ankyrin repeat-containing domain"/>
    <property type="match status" value="1"/>
</dbReference>
<evidence type="ECO:0000313" key="1">
    <source>
        <dbReference type="EMBL" id="EFI27622.1"/>
    </source>
</evidence>
<dbReference type="OrthoDB" id="7464126at2759"/>
<dbReference type="InterPro" id="IPR036770">
    <property type="entry name" value="Ankyrin_rpt-contain_sf"/>
</dbReference>
<organism evidence="1 2">
    <name type="scientific">Coprinopsis cinerea (strain Okayama-7 / 130 / ATCC MYA-4618 / FGSC 9003)</name>
    <name type="common">Inky cap fungus</name>
    <name type="synonym">Hormographiella aspergillata</name>
    <dbReference type="NCBI Taxonomy" id="240176"/>
    <lineage>
        <taxon>Eukaryota</taxon>
        <taxon>Fungi</taxon>
        <taxon>Dikarya</taxon>
        <taxon>Basidiomycota</taxon>
        <taxon>Agaricomycotina</taxon>
        <taxon>Agaricomycetes</taxon>
        <taxon>Agaricomycetidae</taxon>
        <taxon>Agaricales</taxon>
        <taxon>Agaricineae</taxon>
        <taxon>Psathyrellaceae</taxon>
        <taxon>Coprinopsis</taxon>
    </lineage>
</organism>
<gene>
    <name evidence="1" type="ORF">CC1G_14548</name>
</gene>
<accession>D6RMF4</accession>
<protein>
    <submittedName>
        <fullName evidence="1">Uncharacterized protein</fullName>
    </submittedName>
</protein>
<dbReference type="RefSeq" id="XP_002911116.1">
    <property type="nucleotide sequence ID" value="XM_002911070.1"/>
</dbReference>
<reference evidence="1 2" key="1">
    <citation type="journal article" date="2010" name="Proc. Natl. Acad. Sci. U.S.A.">
        <title>Insights into evolution of multicellular fungi from the assembled chromosomes of the mushroom Coprinopsis cinerea (Coprinus cinereus).</title>
        <authorList>
            <person name="Stajich J.E."/>
            <person name="Wilke S.K."/>
            <person name="Ahren D."/>
            <person name="Au C.H."/>
            <person name="Birren B.W."/>
            <person name="Borodovsky M."/>
            <person name="Burns C."/>
            <person name="Canback B."/>
            <person name="Casselton L.A."/>
            <person name="Cheng C.K."/>
            <person name="Deng J."/>
            <person name="Dietrich F.S."/>
            <person name="Fargo D.C."/>
            <person name="Farman M.L."/>
            <person name="Gathman A.C."/>
            <person name="Goldberg J."/>
            <person name="Guigo R."/>
            <person name="Hoegger P.J."/>
            <person name="Hooker J.B."/>
            <person name="Huggins A."/>
            <person name="James T.Y."/>
            <person name="Kamada T."/>
            <person name="Kilaru S."/>
            <person name="Kodira C."/>
            <person name="Kues U."/>
            <person name="Kupfer D."/>
            <person name="Kwan H.S."/>
            <person name="Lomsadze A."/>
            <person name="Li W."/>
            <person name="Lilly W.W."/>
            <person name="Ma L.J."/>
            <person name="Mackey A.J."/>
            <person name="Manning G."/>
            <person name="Martin F."/>
            <person name="Muraguchi H."/>
            <person name="Natvig D.O."/>
            <person name="Palmerini H."/>
            <person name="Ramesh M.A."/>
            <person name="Rehmeyer C.J."/>
            <person name="Roe B.A."/>
            <person name="Shenoy N."/>
            <person name="Stanke M."/>
            <person name="Ter-Hovhannisyan V."/>
            <person name="Tunlid A."/>
            <person name="Velagapudi R."/>
            <person name="Vision T.J."/>
            <person name="Zeng Q."/>
            <person name="Zolan M.E."/>
            <person name="Pukkila P.J."/>
        </authorList>
    </citation>
    <scope>NUCLEOTIDE SEQUENCE [LARGE SCALE GENOMIC DNA]</scope>
    <source>
        <strain evidence="2">Okayama-7 / 130 / ATCC MYA-4618 / FGSC 9003</strain>
    </source>
</reference>
<dbReference type="VEuPathDB" id="FungiDB:CC1G_14548"/>
<dbReference type="KEGG" id="cci:CC1G_14548"/>
<comment type="caution">
    <text evidence="1">The sequence shown here is derived from an EMBL/GenBank/DDBJ whole genome shotgun (WGS) entry which is preliminary data.</text>
</comment>
<evidence type="ECO:0000313" key="2">
    <source>
        <dbReference type="Proteomes" id="UP000001861"/>
    </source>
</evidence>
<dbReference type="InParanoid" id="D6RMF4"/>
<dbReference type="GeneID" id="9379688"/>
<sequence length="151" mass="16794">MGQMLTFWPVDFEEKPAPETASSSPFIVDVLSSKHQASFSQTAAMQYNNQRRALAWCLAIACTANGTTARTGNGDAWVRRQQWISSQRFYATQQPDGIDVDATDHDGWTALMETSHYGHIGVVEQLVQFPGAIWWTIHTIQAYLIALMAAS</sequence>
<dbReference type="Proteomes" id="UP000001861">
    <property type="component" value="Unassembled WGS sequence"/>
</dbReference>
<dbReference type="SUPFAM" id="SSF48403">
    <property type="entry name" value="Ankyrin repeat"/>
    <property type="match status" value="1"/>
</dbReference>
<proteinExistence type="predicted"/>